<feature type="transmembrane region" description="Helical" evidence="1">
    <location>
        <begin position="36"/>
        <end position="55"/>
    </location>
</feature>
<comment type="caution">
    <text evidence="2">The sequence shown here is derived from an EMBL/GenBank/DDBJ whole genome shotgun (WGS) entry which is preliminary data.</text>
</comment>
<keyword evidence="3" id="KW-1185">Reference proteome</keyword>
<dbReference type="EMBL" id="JBHSKD010000004">
    <property type="protein sequence ID" value="MFC5175849.1"/>
    <property type="molecule type" value="Genomic_DNA"/>
</dbReference>
<evidence type="ECO:0000313" key="2">
    <source>
        <dbReference type="EMBL" id="MFC5175849.1"/>
    </source>
</evidence>
<keyword evidence="1" id="KW-0812">Transmembrane</keyword>
<feature type="transmembrane region" description="Helical" evidence="1">
    <location>
        <begin position="61"/>
        <end position="78"/>
    </location>
</feature>
<dbReference type="Proteomes" id="UP001596087">
    <property type="component" value="Unassembled WGS sequence"/>
</dbReference>
<protein>
    <submittedName>
        <fullName evidence="2">DUF2530 domain-containing protein</fullName>
    </submittedName>
</protein>
<name>A0ABW0BF08_9ACTN</name>
<dbReference type="RefSeq" id="WP_378587273.1">
    <property type="nucleotide sequence ID" value="NZ_JBHSKD010000004.1"/>
</dbReference>
<sequence length="108" mass="12108">MELRDEQPKQHEIGSRTYIVADVEPLDVDGVRTVEVGTAAWLIGFVALLPFYGRLEDDGRVWWLWTCLAGFGLGLFGLEYCRRRKRARAEARAALTDAPATDAAPDEQ</sequence>
<organism evidence="2 3">
    <name type="scientific">Nocardioides taihuensis</name>
    <dbReference type="NCBI Taxonomy" id="1835606"/>
    <lineage>
        <taxon>Bacteria</taxon>
        <taxon>Bacillati</taxon>
        <taxon>Actinomycetota</taxon>
        <taxon>Actinomycetes</taxon>
        <taxon>Propionibacteriales</taxon>
        <taxon>Nocardioidaceae</taxon>
        <taxon>Nocardioides</taxon>
    </lineage>
</organism>
<dbReference type="Pfam" id="PF10745">
    <property type="entry name" value="DUF2530"/>
    <property type="match status" value="1"/>
</dbReference>
<keyword evidence="1" id="KW-0472">Membrane</keyword>
<evidence type="ECO:0000256" key="1">
    <source>
        <dbReference type="SAM" id="Phobius"/>
    </source>
</evidence>
<keyword evidence="1" id="KW-1133">Transmembrane helix</keyword>
<reference evidence="3" key="1">
    <citation type="journal article" date="2019" name="Int. J. Syst. Evol. Microbiol.">
        <title>The Global Catalogue of Microorganisms (GCM) 10K type strain sequencing project: providing services to taxonomists for standard genome sequencing and annotation.</title>
        <authorList>
            <consortium name="The Broad Institute Genomics Platform"/>
            <consortium name="The Broad Institute Genome Sequencing Center for Infectious Disease"/>
            <person name="Wu L."/>
            <person name="Ma J."/>
        </authorList>
    </citation>
    <scope>NUCLEOTIDE SEQUENCE [LARGE SCALE GENOMIC DNA]</scope>
    <source>
        <strain evidence="3">DFY41</strain>
    </source>
</reference>
<gene>
    <name evidence="2" type="ORF">ACFPGP_04135</name>
</gene>
<proteinExistence type="predicted"/>
<accession>A0ABW0BF08</accession>
<evidence type="ECO:0000313" key="3">
    <source>
        <dbReference type="Proteomes" id="UP001596087"/>
    </source>
</evidence>
<dbReference type="InterPro" id="IPR019681">
    <property type="entry name" value="DUF2530"/>
</dbReference>